<dbReference type="GeneID" id="93712925"/>
<dbReference type="RefSeq" id="WP_061802732.1">
    <property type="nucleotide sequence ID" value="NZ_FOXX01000015.1"/>
</dbReference>
<evidence type="ECO:0000313" key="5">
    <source>
        <dbReference type="Proteomes" id="UP000182762"/>
    </source>
</evidence>
<keyword evidence="5" id="KW-1185">Reference proteome</keyword>
<dbReference type="Gene3D" id="1.10.1660.10">
    <property type="match status" value="1"/>
</dbReference>
<gene>
    <name evidence="4" type="ORF">SAMN02745910_04386</name>
</gene>
<name>A0A1I6BX01_9BACI</name>
<dbReference type="PANTHER" id="PTHR30204:SF58">
    <property type="entry name" value="HTH-TYPE TRANSCRIPTIONAL REGULATOR YFMP"/>
    <property type="match status" value="1"/>
</dbReference>
<evidence type="ECO:0000256" key="1">
    <source>
        <dbReference type="ARBA" id="ARBA00023125"/>
    </source>
</evidence>
<proteinExistence type="predicted"/>
<dbReference type="InterPro" id="IPR000551">
    <property type="entry name" value="MerR-type_HTH_dom"/>
</dbReference>
<feature type="domain" description="HTH merR-type" evidence="3">
    <location>
        <begin position="1"/>
        <end position="71"/>
    </location>
</feature>
<evidence type="ECO:0000256" key="2">
    <source>
        <dbReference type="SAM" id="Coils"/>
    </source>
</evidence>
<dbReference type="SUPFAM" id="SSF46955">
    <property type="entry name" value="Putative DNA-binding domain"/>
    <property type="match status" value="1"/>
</dbReference>
<dbReference type="Proteomes" id="UP000182762">
    <property type="component" value="Unassembled WGS sequence"/>
</dbReference>
<accession>A0A1I6BX01</accession>
<dbReference type="GO" id="GO:0003677">
    <property type="term" value="F:DNA binding"/>
    <property type="evidence" value="ECO:0007669"/>
    <property type="project" value="UniProtKB-KW"/>
</dbReference>
<keyword evidence="2" id="KW-0175">Coiled coil</keyword>
<dbReference type="EMBL" id="FOXX01000015">
    <property type="protein sequence ID" value="SFQ85417.1"/>
    <property type="molecule type" value="Genomic_DNA"/>
</dbReference>
<dbReference type="SMART" id="SM00422">
    <property type="entry name" value="HTH_MERR"/>
    <property type="match status" value="1"/>
</dbReference>
<dbReference type="PANTHER" id="PTHR30204">
    <property type="entry name" value="REDOX-CYCLING DRUG-SENSING TRANSCRIPTIONAL ACTIVATOR SOXR"/>
    <property type="match status" value="1"/>
</dbReference>
<dbReference type="InterPro" id="IPR047057">
    <property type="entry name" value="MerR_fam"/>
</dbReference>
<organism evidence="4 5">
    <name type="scientific">Priestia endophytica DSM 13796</name>
    <dbReference type="NCBI Taxonomy" id="1121089"/>
    <lineage>
        <taxon>Bacteria</taxon>
        <taxon>Bacillati</taxon>
        <taxon>Bacillota</taxon>
        <taxon>Bacilli</taxon>
        <taxon>Bacillales</taxon>
        <taxon>Bacillaceae</taxon>
        <taxon>Priestia</taxon>
    </lineage>
</organism>
<evidence type="ECO:0000259" key="3">
    <source>
        <dbReference type="PROSITE" id="PS50937"/>
    </source>
</evidence>
<keyword evidence="1 4" id="KW-0238">DNA-binding</keyword>
<dbReference type="InterPro" id="IPR009061">
    <property type="entry name" value="DNA-bd_dom_put_sf"/>
</dbReference>
<sequence>MYKIDDVMKMTGLTKRTIRYYEEIGLITPPQRTKGNTRLYVEENINELKKIIEAKEVLGFSLQELQQFVHLKKRIERRKAGGELTKEGLEDFQERLSVQINELARKIQRMQRFEQELHELMDRTEYLKTTLEE</sequence>
<protein>
    <submittedName>
        <fullName evidence="4">DNA-binding transcriptional regulator, MerR family</fullName>
    </submittedName>
</protein>
<dbReference type="Pfam" id="PF13411">
    <property type="entry name" value="MerR_1"/>
    <property type="match status" value="1"/>
</dbReference>
<dbReference type="PROSITE" id="PS50937">
    <property type="entry name" value="HTH_MERR_2"/>
    <property type="match status" value="1"/>
</dbReference>
<comment type="caution">
    <text evidence="4">The sequence shown here is derived from an EMBL/GenBank/DDBJ whole genome shotgun (WGS) entry which is preliminary data.</text>
</comment>
<evidence type="ECO:0000313" key="4">
    <source>
        <dbReference type="EMBL" id="SFQ85417.1"/>
    </source>
</evidence>
<feature type="coiled-coil region" evidence="2">
    <location>
        <begin position="96"/>
        <end position="123"/>
    </location>
</feature>
<reference evidence="4 5" key="1">
    <citation type="submission" date="2016-10" db="EMBL/GenBank/DDBJ databases">
        <authorList>
            <person name="Varghese N."/>
            <person name="Submissions S."/>
        </authorList>
    </citation>
    <scope>NUCLEOTIDE SEQUENCE [LARGE SCALE GENOMIC DNA]</scope>
    <source>
        <strain evidence="4 5">DSM 13796</strain>
    </source>
</reference>